<gene>
    <name evidence="2" type="ORF">LGH74_09165</name>
</gene>
<keyword evidence="3" id="KW-1185">Reference proteome</keyword>
<dbReference type="RefSeq" id="WP_226174870.1">
    <property type="nucleotide sequence ID" value="NZ_JAJADR010000002.1"/>
</dbReference>
<sequence>MKAELQQYLSATFGAGDISHDYALGGQVHIRFELGGELPNGTQQRVEQASQRAATIFRETFTNSDAELWVLIYEYQDESFYGATRDYLEQQFPAAVYARFYNQLEMVDTGNEAGEAVDPDNAELAKDQIRLIIGKVRQKDIAVENILRGIANLEMGFKPALEERIFFIDPQTNRIFYMYDDRGCIVGSNAADTIRPLYQQHNEWIVDYHRPEIDKYFR</sequence>
<proteinExistence type="predicted"/>
<reference evidence="2" key="1">
    <citation type="submission" date="2021-10" db="EMBL/GenBank/DDBJ databases">
        <authorList>
            <person name="Dean J.D."/>
            <person name="Kim M.K."/>
            <person name="Newey C.N."/>
            <person name="Stoker T.S."/>
            <person name="Thompson D.W."/>
            <person name="Grose J.H."/>
        </authorList>
    </citation>
    <scope>NUCLEOTIDE SEQUENCE</scope>
    <source>
        <strain evidence="2">BT178</strain>
    </source>
</reference>
<feature type="domain" description="DUF3885" evidence="1">
    <location>
        <begin position="22"/>
        <end position="209"/>
    </location>
</feature>
<dbReference type="Pfam" id="PF13021">
    <property type="entry name" value="DUF3885"/>
    <property type="match status" value="1"/>
</dbReference>
<evidence type="ECO:0000313" key="2">
    <source>
        <dbReference type="EMBL" id="MCB2408145.1"/>
    </source>
</evidence>
<protein>
    <submittedName>
        <fullName evidence="2">DUF3885 domain-containing protein</fullName>
    </submittedName>
</protein>
<dbReference type="Proteomes" id="UP001165296">
    <property type="component" value="Unassembled WGS sequence"/>
</dbReference>
<organism evidence="2 3">
    <name type="scientific">Hymenobacter lucidus</name>
    <dbReference type="NCBI Taxonomy" id="2880930"/>
    <lineage>
        <taxon>Bacteria</taxon>
        <taxon>Pseudomonadati</taxon>
        <taxon>Bacteroidota</taxon>
        <taxon>Cytophagia</taxon>
        <taxon>Cytophagales</taxon>
        <taxon>Hymenobacteraceae</taxon>
        <taxon>Hymenobacter</taxon>
    </lineage>
</organism>
<dbReference type="EMBL" id="JAJADR010000002">
    <property type="protein sequence ID" value="MCB2408145.1"/>
    <property type="molecule type" value="Genomic_DNA"/>
</dbReference>
<accession>A0ABS8APL8</accession>
<dbReference type="InterPro" id="IPR024976">
    <property type="entry name" value="DUF3885"/>
</dbReference>
<name>A0ABS8APL8_9BACT</name>
<evidence type="ECO:0000259" key="1">
    <source>
        <dbReference type="Pfam" id="PF13021"/>
    </source>
</evidence>
<comment type="caution">
    <text evidence="2">The sequence shown here is derived from an EMBL/GenBank/DDBJ whole genome shotgun (WGS) entry which is preliminary data.</text>
</comment>
<evidence type="ECO:0000313" key="3">
    <source>
        <dbReference type="Proteomes" id="UP001165296"/>
    </source>
</evidence>